<proteinExistence type="predicted"/>
<gene>
    <name evidence="2" type="ORF">ILYODFUR_029118</name>
</gene>
<comment type="caution">
    <text evidence="2">The sequence shown here is derived from an EMBL/GenBank/DDBJ whole genome shotgun (WGS) entry which is preliminary data.</text>
</comment>
<sequence length="185" mass="19841">YGGDPSHRHPKAPPEHRNPRRTTAGTTATPPVRSRGESQRNHPAATVEKTQGAAATSPQAPPAAVYARADPAMDSETRDPGTYHSTSRGPTEPRGPGPSKQPPGVSQHTPKHPAPDTKNHKYTSGQRRQPPADSIWEGPKFGVEKPDCSPTPSPLPQPVISKSSQLTHPYTQSIHPAKPFPSKHL</sequence>
<feature type="compositionally biased region" description="Low complexity" evidence="1">
    <location>
        <begin position="21"/>
        <end position="31"/>
    </location>
</feature>
<reference evidence="2 3" key="1">
    <citation type="submission" date="2021-06" db="EMBL/GenBank/DDBJ databases">
        <authorList>
            <person name="Palmer J.M."/>
        </authorList>
    </citation>
    <scope>NUCLEOTIDE SEQUENCE [LARGE SCALE GENOMIC DNA]</scope>
    <source>
        <strain evidence="3">if_2019</strain>
        <tissue evidence="2">Muscle</tissue>
    </source>
</reference>
<organism evidence="2 3">
    <name type="scientific">Ilyodon furcidens</name>
    <name type="common">goldbreast splitfin</name>
    <dbReference type="NCBI Taxonomy" id="33524"/>
    <lineage>
        <taxon>Eukaryota</taxon>
        <taxon>Metazoa</taxon>
        <taxon>Chordata</taxon>
        <taxon>Craniata</taxon>
        <taxon>Vertebrata</taxon>
        <taxon>Euteleostomi</taxon>
        <taxon>Actinopterygii</taxon>
        <taxon>Neopterygii</taxon>
        <taxon>Teleostei</taxon>
        <taxon>Neoteleostei</taxon>
        <taxon>Acanthomorphata</taxon>
        <taxon>Ovalentaria</taxon>
        <taxon>Atherinomorphae</taxon>
        <taxon>Cyprinodontiformes</taxon>
        <taxon>Goodeidae</taxon>
        <taxon>Ilyodon</taxon>
    </lineage>
</organism>
<feature type="non-terminal residue" evidence="2">
    <location>
        <position position="1"/>
    </location>
</feature>
<evidence type="ECO:0000256" key="1">
    <source>
        <dbReference type="SAM" id="MobiDB-lite"/>
    </source>
</evidence>
<feature type="region of interest" description="Disordered" evidence="1">
    <location>
        <begin position="1"/>
        <end position="185"/>
    </location>
</feature>
<keyword evidence="3" id="KW-1185">Reference proteome</keyword>
<accession>A0ABV0TYM1</accession>
<feature type="compositionally biased region" description="Polar residues" evidence="1">
    <location>
        <begin position="160"/>
        <end position="174"/>
    </location>
</feature>
<dbReference type="EMBL" id="JAHRIQ010050437">
    <property type="protein sequence ID" value="MEQ2238022.1"/>
    <property type="molecule type" value="Genomic_DNA"/>
</dbReference>
<name>A0ABV0TYM1_9TELE</name>
<evidence type="ECO:0000313" key="3">
    <source>
        <dbReference type="Proteomes" id="UP001482620"/>
    </source>
</evidence>
<dbReference type="Proteomes" id="UP001482620">
    <property type="component" value="Unassembled WGS sequence"/>
</dbReference>
<feature type="compositionally biased region" description="Low complexity" evidence="1">
    <location>
        <begin position="53"/>
        <end position="64"/>
    </location>
</feature>
<evidence type="ECO:0000313" key="2">
    <source>
        <dbReference type="EMBL" id="MEQ2238022.1"/>
    </source>
</evidence>
<protein>
    <submittedName>
        <fullName evidence="2">Uncharacterized protein</fullName>
    </submittedName>
</protein>